<organism evidence="4">
    <name type="scientific">Escherichia coli</name>
    <dbReference type="NCBI Taxonomy" id="562"/>
    <lineage>
        <taxon>Bacteria</taxon>
        <taxon>Pseudomonadati</taxon>
        <taxon>Pseudomonadota</taxon>
        <taxon>Gammaproteobacteria</taxon>
        <taxon>Enterobacterales</taxon>
        <taxon>Enterobacteriaceae</taxon>
        <taxon>Escherichia</taxon>
    </lineage>
</organism>
<accession>A0A075MAU6</accession>
<evidence type="ECO:0000313" key="6">
    <source>
        <dbReference type="EMBL" id="MDK2698103.1"/>
    </source>
</evidence>
<dbReference type="InterPro" id="IPR029058">
    <property type="entry name" value="AB_hydrolase_fold"/>
</dbReference>
<dbReference type="InterPro" id="IPR000801">
    <property type="entry name" value="Esterase-like"/>
</dbReference>
<protein>
    <submittedName>
        <fullName evidence="5">Catecholate siderophore esterase IroE</fullName>
    </submittedName>
    <submittedName>
        <fullName evidence="4">Periplasmic esterase IroE</fullName>
    </submittedName>
</protein>
<geneLocation type="plasmid" evidence="5 7">
    <name>pF1253-1</name>
</geneLocation>
<keyword evidence="4" id="KW-0614">Plasmid</keyword>
<evidence type="ECO:0000313" key="7">
    <source>
        <dbReference type="Proteomes" id="UP001295856"/>
    </source>
</evidence>
<dbReference type="EMBL" id="OY757132">
    <property type="protein sequence ID" value="CAK1260251.1"/>
    <property type="molecule type" value="Genomic_DNA"/>
</dbReference>
<dbReference type="Proteomes" id="UP001295856">
    <property type="component" value="Plasmid pF1253-1"/>
</dbReference>
<dbReference type="Gene3D" id="3.40.50.1820">
    <property type="entry name" value="alpha/beta hydrolase"/>
    <property type="match status" value="1"/>
</dbReference>
<keyword evidence="3" id="KW-0732">Signal</keyword>
<comment type="similarity">
    <text evidence="1">Belongs to the esterase D family.</text>
</comment>
<dbReference type="Proteomes" id="UP001223829">
    <property type="component" value="Unassembled WGS sequence"/>
</dbReference>
<dbReference type="GO" id="GO:0016788">
    <property type="term" value="F:hydrolase activity, acting on ester bonds"/>
    <property type="evidence" value="ECO:0007669"/>
    <property type="project" value="TreeGrafter"/>
</dbReference>
<dbReference type="InterPro" id="IPR052558">
    <property type="entry name" value="Siderophore_Hydrolase_D"/>
</dbReference>
<dbReference type="AlphaFoldDB" id="A0A075MAU6"/>
<evidence type="ECO:0000256" key="1">
    <source>
        <dbReference type="ARBA" id="ARBA00005622"/>
    </source>
</evidence>
<sequence length="318" mass="35453">MYAREYRSTRPHKAIFFHLSCLTLICSAQVYAKPDMRPLGPNIADKGSVFYHFSVTSFDSVDGTRHYRVWTAVPNTTAPASGYPILYMLDGNAVMDRLDDELLKQLSEKTPPVIVAVGYQTNLPFDLNSRAYDYTPAAESRKTDLHSGHFSRKSGGSNNFRQLLETRIAPKVEQGLNIDRQRRGLWGHSYGGLFVLDSWLSSSYFRSYYSASPSLGRGYDALLSRVTAVEPLQFCAKHLAIMEGSATQGDNRETHAVGVLSKIHTTLTILKDKGVNAVFWDFPNLGHGPMFNASFRQALLDISGENANYTASCHELSH</sequence>
<proteinExistence type="inferred from homology"/>
<geneLocation type="plasmid" evidence="4">
    <name>pH2291-144</name>
</geneLocation>
<gene>
    <name evidence="5" type="primary">iroE</name>
    <name evidence="5" type="ORF">FGAF1253_45000</name>
    <name evidence="6" type="ORF">QO046_28050</name>
</gene>
<dbReference type="EMBL" id="KJ484628">
    <property type="protein sequence ID" value="AIF77704.1"/>
    <property type="molecule type" value="Genomic_DNA"/>
</dbReference>
<evidence type="ECO:0000256" key="3">
    <source>
        <dbReference type="SAM" id="SignalP"/>
    </source>
</evidence>
<reference evidence="5" key="3">
    <citation type="submission" date="2023-10" db="EMBL/GenBank/DDBJ databases">
        <authorList>
            <person name="Leclercq S."/>
        </authorList>
    </citation>
    <scope>NUCLEOTIDE SEQUENCE</scope>
    <source>
        <strain evidence="5">F1253</strain>
        <plasmid evidence="5">pF1253-1</plasmid>
    </source>
</reference>
<dbReference type="EMBL" id="JASMQD010000003">
    <property type="protein sequence ID" value="MDK2698103.1"/>
    <property type="molecule type" value="Genomic_DNA"/>
</dbReference>
<evidence type="ECO:0000256" key="2">
    <source>
        <dbReference type="ARBA" id="ARBA00022801"/>
    </source>
</evidence>
<name>A0A075MAU6_ECOLX</name>
<dbReference type="PANTHER" id="PTHR40841:SF2">
    <property type="entry name" value="SIDEROPHORE-DEGRADING ESTERASE (EUROFUNG)"/>
    <property type="match status" value="1"/>
</dbReference>
<reference evidence="6" key="2">
    <citation type="submission" date="2023-05" db="EMBL/GenBank/DDBJ databases">
        <title>Efficient inhibition of multidrug-resistant Escherichia coli by a new antibiotic combination.</title>
        <authorList>
            <person name="Lin T."/>
        </authorList>
    </citation>
    <scope>NUCLEOTIDE SEQUENCE</scope>
    <source>
        <strain evidence="6">YmmD45</strain>
    </source>
</reference>
<dbReference type="SUPFAM" id="SSF53474">
    <property type="entry name" value="alpha/beta-Hydrolases"/>
    <property type="match status" value="1"/>
</dbReference>
<feature type="chain" id="PRO_5011841614" evidence="3">
    <location>
        <begin position="33"/>
        <end position="318"/>
    </location>
</feature>
<evidence type="ECO:0000313" key="5">
    <source>
        <dbReference type="EMBL" id="CAK1260251.1"/>
    </source>
</evidence>
<feature type="signal peptide" evidence="3">
    <location>
        <begin position="1"/>
        <end position="32"/>
    </location>
</feature>
<dbReference type="Pfam" id="PF00756">
    <property type="entry name" value="Esterase"/>
    <property type="match status" value="1"/>
</dbReference>
<evidence type="ECO:0000313" key="4">
    <source>
        <dbReference type="EMBL" id="AIF77704.1"/>
    </source>
</evidence>
<keyword evidence="2" id="KW-0378">Hydrolase</keyword>
<dbReference type="RefSeq" id="WP_032072160.1">
    <property type="nucleotide sequence ID" value="NC_025139.1"/>
</dbReference>
<dbReference type="PANTHER" id="PTHR40841">
    <property type="entry name" value="SIDEROPHORE TRIACETYLFUSARININE C ESTERASE"/>
    <property type="match status" value="1"/>
</dbReference>
<reference evidence="4" key="1">
    <citation type="journal article" date="2014" name="J. Antimicrob. Chemother.">
        <title>Nucleotide sequences of 16 transmissible plasmids identified in nine multidrug-resistant Escherichia coli isolates expressing an ESBL phenotype isolated from food-producing animals and healthy humans.</title>
        <authorList>
            <person name="Wang J."/>
            <person name="Stephan R."/>
            <person name="Power K."/>
            <person name="Yan Q."/>
            <person name="Hachler H."/>
            <person name="Fanning S."/>
        </authorList>
    </citation>
    <scope>NUCLEOTIDE SEQUENCE</scope>
    <source>
        <strain evidence="4">Human-2291</strain>
        <plasmid evidence="4">pH2291-144</plasmid>
    </source>
</reference>